<accession>A0ABZ2SQQ4</accession>
<evidence type="ECO:0000256" key="1">
    <source>
        <dbReference type="ARBA" id="ARBA00010928"/>
    </source>
</evidence>
<dbReference type="EMBL" id="CP147251">
    <property type="protein sequence ID" value="WYJ76509.1"/>
    <property type="molecule type" value="Genomic_DNA"/>
</dbReference>
<dbReference type="Gene3D" id="3.30.360.10">
    <property type="entry name" value="Dihydrodipicolinate Reductase, domain 2"/>
    <property type="match status" value="1"/>
</dbReference>
<feature type="domain" description="GFO/IDH/MocA-like oxidoreductase" evidence="4">
    <location>
        <begin position="128"/>
        <end position="242"/>
    </location>
</feature>
<evidence type="ECO:0000313" key="5">
    <source>
        <dbReference type="EMBL" id="WYJ76509.1"/>
    </source>
</evidence>
<sequence length="323" mass="36390">MNIGIIGTGAIAAIVTTALAKLETIHVRGVYSRTIEKAEQFAEKYNLPFYTNSLDDLCQQSEIDVIYVATPHSFHKEHVLIALIHDKHVLCEKPFTINEKDAQELFDFAIEKKLFLGEAFWTRFNPVFQSLKDIQDQQLIGEFKSVIANIGGYGLNNDRLIDKNLAGGALLDIGVYNLNLMFEIFGHEFTEMTTVWNQGATGVDYQHTLCFAFANQATATLHATIQAQTMNGALISGSEGYLTIDHVSECNQIDIYTHQHEKIQTVTKHPEMIGYEYEFLQLAACLKQGKTTFDEVPPSFTQQLLHVTDCIRQDWQLNYSGEA</sequence>
<dbReference type="SUPFAM" id="SSF55347">
    <property type="entry name" value="Glyceraldehyde-3-phosphate dehydrogenase-like, C-terminal domain"/>
    <property type="match status" value="1"/>
</dbReference>
<keyword evidence="2" id="KW-0560">Oxidoreductase</keyword>
<evidence type="ECO:0000259" key="4">
    <source>
        <dbReference type="Pfam" id="PF22725"/>
    </source>
</evidence>
<evidence type="ECO:0000256" key="2">
    <source>
        <dbReference type="ARBA" id="ARBA00023002"/>
    </source>
</evidence>
<evidence type="ECO:0008006" key="7">
    <source>
        <dbReference type="Google" id="ProtNLM"/>
    </source>
</evidence>
<dbReference type="SUPFAM" id="SSF51735">
    <property type="entry name" value="NAD(P)-binding Rossmann-fold domains"/>
    <property type="match status" value="1"/>
</dbReference>
<proteinExistence type="inferred from homology"/>
<dbReference type="Proteomes" id="UP000664701">
    <property type="component" value="Chromosome"/>
</dbReference>
<evidence type="ECO:0000259" key="3">
    <source>
        <dbReference type="Pfam" id="PF01408"/>
    </source>
</evidence>
<evidence type="ECO:0000313" key="6">
    <source>
        <dbReference type="Proteomes" id="UP000664701"/>
    </source>
</evidence>
<dbReference type="Pfam" id="PF01408">
    <property type="entry name" value="GFO_IDH_MocA"/>
    <property type="match status" value="1"/>
</dbReference>
<dbReference type="Gene3D" id="3.40.50.720">
    <property type="entry name" value="NAD(P)-binding Rossmann-like Domain"/>
    <property type="match status" value="1"/>
</dbReference>
<dbReference type="PANTHER" id="PTHR22604">
    <property type="entry name" value="OXIDOREDUCTASES"/>
    <property type="match status" value="1"/>
</dbReference>
<dbReference type="InterPro" id="IPR050984">
    <property type="entry name" value="Gfo/Idh/MocA_domain"/>
</dbReference>
<dbReference type="RefSeq" id="WP_243430535.1">
    <property type="nucleotide sequence ID" value="NZ_CP147251.1"/>
</dbReference>
<dbReference type="InterPro" id="IPR000683">
    <property type="entry name" value="Gfo/Idh/MocA-like_OxRdtase_N"/>
</dbReference>
<reference evidence="5 6" key="1">
    <citation type="submission" date="2024-03" db="EMBL/GenBank/DDBJ databases">
        <title>The Genome Sequence of Enterococcus sp. DIV2402.</title>
        <authorList>
            <consortium name="The Broad Institute Genomics Platform"/>
            <consortium name="The Broad Institute Microbial Omics Core"/>
            <consortium name="The Broad Institute Genomic Center for Infectious Diseases"/>
            <person name="Earl A."/>
            <person name="Manson A."/>
            <person name="Gilmore M."/>
            <person name="Schwartman J."/>
            <person name="Shea T."/>
            <person name="Abouelleil A."/>
            <person name="Cao P."/>
            <person name="Chapman S."/>
            <person name="Cusick C."/>
            <person name="Young S."/>
            <person name="Neafsey D."/>
            <person name="Nusbaum C."/>
            <person name="Birren B."/>
        </authorList>
    </citation>
    <scope>NUCLEOTIDE SEQUENCE [LARGE SCALE GENOMIC DNA]</scope>
    <source>
        <strain evidence="5 6">DIV2402</strain>
    </source>
</reference>
<keyword evidence="6" id="KW-1185">Reference proteome</keyword>
<name>A0ABZ2SQQ4_9ENTE</name>
<dbReference type="PANTHER" id="PTHR22604:SF105">
    <property type="entry name" value="TRANS-1,2-DIHYDROBENZENE-1,2-DIOL DEHYDROGENASE"/>
    <property type="match status" value="1"/>
</dbReference>
<dbReference type="InterPro" id="IPR036291">
    <property type="entry name" value="NAD(P)-bd_dom_sf"/>
</dbReference>
<dbReference type="InterPro" id="IPR055170">
    <property type="entry name" value="GFO_IDH_MocA-like_dom"/>
</dbReference>
<dbReference type="Pfam" id="PF22725">
    <property type="entry name" value="GFO_IDH_MocA_C3"/>
    <property type="match status" value="1"/>
</dbReference>
<gene>
    <name evidence="5" type="ORF">DOK78_001142</name>
</gene>
<comment type="similarity">
    <text evidence="1">Belongs to the Gfo/Idh/MocA family.</text>
</comment>
<protein>
    <recommendedName>
        <fullName evidence="7">Gfo/Idh/MocA family oxidoreductase</fullName>
    </recommendedName>
</protein>
<feature type="domain" description="Gfo/Idh/MocA-like oxidoreductase N-terminal" evidence="3">
    <location>
        <begin position="1"/>
        <end position="116"/>
    </location>
</feature>
<organism evidence="5 6">
    <name type="scientific">Candidatus Enterococcus lowellii</name>
    <dbReference type="NCBI Taxonomy" id="2230877"/>
    <lineage>
        <taxon>Bacteria</taxon>
        <taxon>Bacillati</taxon>
        <taxon>Bacillota</taxon>
        <taxon>Bacilli</taxon>
        <taxon>Lactobacillales</taxon>
        <taxon>Enterococcaceae</taxon>
        <taxon>Enterococcus</taxon>
    </lineage>
</organism>